<gene>
    <name evidence="4" type="ORF">IV203_009786</name>
</gene>
<feature type="compositionally biased region" description="Low complexity" evidence="1">
    <location>
        <begin position="63"/>
        <end position="74"/>
    </location>
</feature>
<feature type="compositionally biased region" description="Low complexity" evidence="1">
    <location>
        <begin position="145"/>
        <end position="162"/>
    </location>
</feature>
<evidence type="ECO:0000313" key="4">
    <source>
        <dbReference type="EMBL" id="KAG7350426.1"/>
    </source>
</evidence>
<keyword evidence="2" id="KW-0812">Transmembrane</keyword>
<evidence type="ECO:0000313" key="5">
    <source>
        <dbReference type="Proteomes" id="UP000693970"/>
    </source>
</evidence>
<protein>
    <submittedName>
        <fullName evidence="4">Uncharacterized protein</fullName>
    </submittedName>
</protein>
<reference evidence="4" key="2">
    <citation type="submission" date="2021-04" db="EMBL/GenBank/DDBJ databases">
        <authorList>
            <person name="Podell S."/>
        </authorList>
    </citation>
    <scope>NUCLEOTIDE SEQUENCE</scope>
    <source>
        <strain evidence="4">Hildebrandi</strain>
    </source>
</reference>
<sequence length="518" mass="56753">MTTTSCTRMTATVMGLLLLTEPAASAANNVGNKRTIDENPSRMHRILSLFRSHTIVPPWFDETPSPTSTVFTSTNDSPTVSPTEYDTESTTNSPTSADTEISTSSATEGDTESSTFSATEGDTEANSDTQVPTTIQTLDPVANLTTSSSESPSESPTEAPESYVETSINSNGGQETRCSHVPASSGMPVTETVDLEYFLYLNENAVTAESNATMTTTEEAQDIVDSLLQPKLHNILADVAFNCSDLAQQAFSIVMLSNDGPGTDLVVAPCTLEAGPSDATACYQVWAQMTVTIWFSDNSRRVLERNLQNTPFGGQSAFYQFVDWLETAFSVLPEADAGVVGTDFKGFVNMGGLGGTSLSDPQQFGDTPSSLIESSKSIKQSGMPFSYGQAMIVLAGLIMVTLLVFILKRRWRNDRALRKHLEEVDDLHLDTIDEMEEYPIIVDDASLFQEKRPLPEEFEVQLEDLHHDYRTCASPSCRACLQRKDPQFVLTDLRSMERSLDVQHRRLQSVNNNNTQML</sequence>
<feature type="compositionally biased region" description="Polar residues" evidence="1">
    <location>
        <begin position="75"/>
        <end position="137"/>
    </location>
</feature>
<evidence type="ECO:0000256" key="1">
    <source>
        <dbReference type="SAM" id="MobiDB-lite"/>
    </source>
</evidence>
<keyword evidence="2" id="KW-1133">Transmembrane helix</keyword>
<evidence type="ECO:0000256" key="2">
    <source>
        <dbReference type="SAM" id="Phobius"/>
    </source>
</evidence>
<reference evidence="4" key="1">
    <citation type="journal article" date="2021" name="Sci. Rep.">
        <title>Diploid genomic architecture of Nitzschia inconspicua, an elite biomass production diatom.</title>
        <authorList>
            <person name="Oliver A."/>
            <person name="Podell S."/>
            <person name="Pinowska A."/>
            <person name="Traller J.C."/>
            <person name="Smith S.R."/>
            <person name="McClure R."/>
            <person name="Beliaev A."/>
            <person name="Bohutskyi P."/>
            <person name="Hill E.A."/>
            <person name="Rabines A."/>
            <person name="Zheng H."/>
            <person name="Allen L.Z."/>
            <person name="Kuo A."/>
            <person name="Grigoriev I.V."/>
            <person name="Allen A.E."/>
            <person name="Hazlebeck D."/>
            <person name="Allen E.E."/>
        </authorList>
    </citation>
    <scope>NUCLEOTIDE SEQUENCE</scope>
    <source>
        <strain evidence="4">Hildebrandi</strain>
    </source>
</reference>
<feature type="compositionally biased region" description="Polar residues" evidence="1">
    <location>
        <begin position="164"/>
        <end position="176"/>
    </location>
</feature>
<feature type="transmembrane region" description="Helical" evidence="2">
    <location>
        <begin position="387"/>
        <end position="407"/>
    </location>
</feature>
<evidence type="ECO:0000256" key="3">
    <source>
        <dbReference type="SAM" id="SignalP"/>
    </source>
</evidence>
<feature type="region of interest" description="Disordered" evidence="1">
    <location>
        <begin position="61"/>
        <end position="185"/>
    </location>
</feature>
<feature type="chain" id="PRO_5039892743" evidence="3">
    <location>
        <begin position="27"/>
        <end position="518"/>
    </location>
</feature>
<name>A0A9K3PKS1_9STRA</name>
<dbReference type="OrthoDB" id="55633at2759"/>
<keyword evidence="3" id="KW-0732">Signal</keyword>
<organism evidence="4 5">
    <name type="scientific">Nitzschia inconspicua</name>
    <dbReference type="NCBI Taxonomy" id="303405"/>
    <lineage>
        <taxon>Eukaryota</taxon>
        <taxon>Sar</taxon>
        <taxon>Stramenopiles</taxon>
        <taxon>Ochrophyta</taxon>
        <taxon>Bacillariophyta</taxon>
        <taxon>Bacillariophyceae</taxon>
        <taxon>Bacillariophycidae</taxon>
        <taxon>Bacillariales</taxon>
        <taxon>Bacillariaceae</taxon>
        <taxon>Nitzschia</taxon>
    </lineage>
</organism>
<feature type="signal peptide" evidence="3">
    <location>
        <begin position="1"/>
        <end position="26"/>
    </location>
</feature>
<keyword evidence="2" id="KW-0472">Membrane</keyword>
<dbReference type="AlphaFoldDB" id="A0A9K3PKS1"/>
<dbReference type="Proteomes" id="UP000693970">
    <property type="component" value="Unassembled WGS sequence"/>
</dbReference>
<dbReference type="EMBL" id="JAGRRH010000018">
    <property type="protein sequence ID" value="KAG7350426.1"/>
    <property type="molecule type" value="Genomic_DNA"/>
</dbReference>
<proteinExistence type="predicted"/>
<keyword evidence="5" id="KW-1185">Reference proteome</keyword>
<comment type="caution">
    <text evidence="4">The sequence shown here is derived from an EMBL/GenBank/DDBJ whole genome shotgun (WGS) entry which is preliminary data.</text>
</comment>
<accession>A0A9K3PKS1</accession>